<dbReference type="Proteomes" id="UP001243403">
    <property type="component" value="Unassembled WGS sequence"/>
</dbReference>
<proteinExistence type="predicted"/>
<accession>A0ABT6V812</accession>
<comment type="caution">
    <text evidence="1">The sequence shown here is derived from an EMBL/GenBank/DDBJ whole genome shotgun (WGS) entry which is preliminary data.</text>
</comment>
<gene>
    <name evidence="1" type="ORF">QLS65_05590</name>
</gene>
<sequence length="159" mass="18957">MTQKARCFKIAEKKFKKIQNDFPNLTMIMDYDNENLDLSMDIPKQNGIDFEINLNLQNEDELHISTDYIWCQFFSADSEELVNKFYESAIGLINGEYRIIQFVRNDKVYKSFLQKPNGNNWETIYRGYERIRMPWTTVKENVIQNKKESNLIGIYKASR</sequence>
<name>A0ABT6V812_9FLAO</name>
<evidence type="ECO:0000313" key="2">
    <source>
        <dbReference type="Proteomes" id="UP001243403"/>
    </source>
</evidence>
<dbReference type="EMBL" id="JASCRZ010000002">
    <property type="protein sequence ID" value="MDI5894355.1"/>
    <property type="molecule type" value="Genomic_DNA"/>
</dbReference>
<evidence type="ECO:0008006" key="3">
    <source>
        <dbReference type="Google" id="ProtNLM"/>
    </source>
</evidence>
<evidence type="ECO:0000313" key="1">
    <source>
        <dbReference type="EMBL" id="MDI5894355.1"/>
    </source>
</evidence>
<organism evidence="1 2">
    <name type="scientific">Flavobacterium algoritolerans</name>
    <dbReference type="NCBI Taxonomy" id="3041254"/>
    <lineage>
        <taxon>Bacteria</taxon>
        <taxon>Pseudomonadati</taxon>
        <taxon>Bacteroidota</taxon>
        <taxon>Flavobacteriia</taxon>
        <taxon>Flavobacteriales</taxon>
        <taxon>Flavobacteriaceae</taxon>
        <taxon>Flavobacterium</taxon>
    </lineage>
</organism>
<reference evidence="1 2" key="1">
    <citation type="submission" date="2023-04" db="EMBL/GenBank/DDBJ databases">
        <title>Two novel species of Flavobacterium.</title>
        <authorList>
            <person name="Liu Q."/>
            <person name="Xin Y.-H."/>
        </authorList>
    </citation>
    <scope>NUCLEOTIDE SEQUENCE [LARGE SCALE GENOMIC DNA]</scope>
    <source>
        <strain evidence="1 2">LB1P51</strain>
    </source>
</reference>
<dbReference type="RefSeq" id="WP_282715809.1">
    <property type="nucleotide sequence ID" value="NZ_JASCRZ010000002.1"/>
</dbReference>
<protein>
    <recommendedName>
        <fullName evidence="3">DUF695 domain-containing protein</fullName>
    </recommendedName>
</protein>
<keyword evidence="2" id="KW-1185">Reference proteome</keyword>